<dbReference type="OrthoDB" id="3172239at2759"/>
<dbReference type="InterPro" id="IPR032675">
    <property type="entry name" value="LRR_dom_sf"/>
</dbReference>
<reference evidence="3" key="1">
    <citation type="journal article" date="2014" name="Proc. Natl. Acad. Sci. U.S.A.">
        <title>Extensive sampling of basidiomycete genomes demonstrates inadequacy of the white-rot/brown-rot paradigm for wood decay fungi.</title>
        <authorList>
            <person name="Riley R."/>
            <person name="Salamov A.A."/>
            <person name="Brown D.W."/>
            <person name="Nagy L.G."/>
            <person name="Floudas D."/>
            <person name="Held B.W."/>
            <person name="Levasseur A."/>
            <person name="Lombard V."/>
            <person name="Morin E."/>
            <person name="Otillar R."/>
            <person name="Lindquist E.A."/>
            <person name="Sun H."/>
            <person name="LaButti K.M."/>
            <person name="Schmutz J."/>
            <person name="Jabbour D."/>
            <person name="Luo H."/>
            <person name="Baker S.E."/>
            <person name="Pisabarro A.G."/>
            <person name="Walton J.D."/>
            <person name="Blanchette R.A."/>
            <person name="Henrissat B."/>
            <person name="Martin F."/>
            <person name="Cullen D."/>
            <person name="Hibbett D.S."/>
            <person name="Grigoriev I.V."/>
        </authorList>
    </citation>
    <scope>NUCLEOTIDE SEQUENCE [LARGE SCALE GENOMIC DNA]</scope>
    <source>
        <strain evidence="3">CBS 339.88</strain>
    </source>
</reference>
<sequence length="572" mass="64485">MAEGILDETSDLLLVYSEHANVEDHFLIIDQKAEKYKKHIVALWKLRNNFAPISRLPAELLCKIFHFSSQDTTRGPLHWIKVSHVCHAWRNIAINYPSLWTNLPLRNVRWMQEMLSRSKMASLTVDANFSSPYPSQRPPIEVVSSVLCHLSRIRDLSLVGIDVTVMKKFLPHFHQPAPALETLCLHVTPPRRFPLDLDNCEIPETLLSESDRLRRLDVSGCQINWYSRSWKSLTVLKIHNTSPTSKPTATQLWDALKRMSNLQYLDLDDFASTAGDFLEHREKISLAHLRKLKISSSTAGVQMFFQGVSFPSTVNVYTECKATPASGADFTGVLSAITSSFLPSAQSSKMNIHTLEVSGPTPTFKGLRFATYLKSNTASKCEENDSLVPDFELLLGGPTVKAEHDNILMDVCAAISLGELVRLLLKQNTLFKSRTLVQAFGSLPRLMYVHVDGLIAEEFASALQEVRPNRPNHDSKSHLPGLYFASLRSLSMSNVHFDAGLSPDALYDCLESRSKRGAEMQKLKLEQCHRIPEDGVGLLEEIVDVDWDGLELGYEDLYSDYDPYCESDYSLW</sequence>
<dbReference type="InterPro" id="IPR036047">
    <property type="entry name" value="F-box-like_dom_sf"/>
</dbReference>
<dbReference type="Proteomes" id="UP000027222">
    <property type="component" value="Unassembled WGS sequence"/>
</dbReference>
<evidence type="ECO:0000313" key="3">
    <source>
        <dbReference type="Proteomes" id="UP000027222"/>
    </source>
</evidence>
<evidence type="ECO:0000313" key="2">
    <source>
        <dbReference type="EMBL" id="KDR73673.1"/>
    </source>
</evidence>
<keyword evidence="3" id="KW-1185">Reference proteome</keyword>
<dbReference type="Pfam" id="PF12937">
    <property type="entry name" value="F-box-like"/>
    <property type="match status" value="1"/>
</dbReference>
<dbReference type="AlphaFoldDB" id="A0A067T3R4"/>
<dbReference type="InterPro" id="IPR001810">
    <property type="entry name" value="F-box_dom"/>
</dbReference>
<organism evidence="2 3">
    <name type="scientific">Galerina marginata (strain CBS 339.88)</name>
    <dbReference type="NCBI Taxonomy" id="685588"/>
    <lineage>
        <taxon>Eukaryota</taxon>
        <taxon>Fungi</taxon>
        <taxon>Dikarya</taxon>
        <taxon>Basidiomycota</taxon>
        <taxon>Agaricomycotina</taxon>
        <taxon>Agaricomycetes</taxon>
        <taxon>Agaricomycetidae</taxon>
        <taxon>Agaricales</taxon>
        <taxon>Agaricineae</taxon>
        <taxon>Strophariaceae</taxon>
        <taxon>Galerina</taxon>
    </lineage>
</organism>
<gene>
    <name evidence="2" type="ORF">GALMADRAFT_228118</name>
</gene>
<evidence type="ECO:0000259" key="1">
    <source>
        <dbReference type="Pfam" id="PF12937"/>
    </source>
</evidence>
<protein>
    <recommendedName>
        <fullName evidence="1">F-box domain-containing protein</fullName>
    </recommendedName>
</protein>
<proteinExistence type="predicted"/>
<feature type="domain" description="F-box" evidence="1">
    <location>
        <begin position="53"/>
        <end position="103"/>
    </location>
</feature>
<name>A0A067T3R4_GALM3</name>
<dbReference type="EMBL" id="KL142385">
    <property type="protein sequence ID" value="KDR73673.1"/>
    <property type="molecule type" value="Genomic_DNA"/>
</dbReference>
<dbReference type="SUPFAM" id="SSF81383">
    <property type="entry name" value="F-box domain"/>
    <property type="match status" value="1"/>
</dbReference>
<dbReference type="Gene3D" id="1.20.1280.50">
    <property type="match status" value="1"/>
</dbReference>
<dbReference type="Gene3D" id="3.80.10.10">
    <property type="entry name" value="Ribonuclease Inhibitor"/>
    <property type="match status" value="1"/>
</dbReference>
<dbReference type="HOGENOM" id="CLU_024199_2_3_1"/>
<dbReference type="STRING" id="685588.A0A067T3R4"/>
<dbReference type="SUPFAM" id="SSF52047">
    <property type="entry name" value="RNI-like"/>
    <property type="match status" value="1"/>
</dbReference>
<accession>A0A067T3R4</accession>